<evidence type="ECO:0000259" key="2">
    <source>
        <dbReference type="Pfam" id="PF07727"/>
    </source>
</evidence>
<evidence type="ECO:0000313" key="4">
    <source>
        <dbReference type="EMBL" id="GEU35936.1"/>
    </source>
</evidence>
<dbReference type="InterPro" id="IPR025724">
    <property type="entry name" value="GAG-pre-integrase_dom"/>
</dbReference>
<feature type="region of interest" description="Disordered" evidence="1">
    <location>
        <begin position="216"/>
        <end position="250"/>
    </location>
</feature>
<dbReference type="AlphaFoldDB" id="A0A6L2JG78"/>
<dbReference type="Pfam" id="PF07727">
    <property type="entry name" value="RVT_2"/>
    <property type="match status" value="2"/>
</dbReference>
<feature type="domain" description="Reverse transcriptase Ty1/copia-type" evidence="2">
    <location>
        <begin position="756"/>
        <end position="866"/>
    </location>
</feature>
<feature type="domain" description="Reverse transcriptase Ty1/copia-type" evidence="2">
    <location>
        <begin position="320"/>
        <end position="435"/>
    </location>
</feature>
<accession>A0A6L2JG78</accession>
<feature type="compositionally biased region" description="Low complexity" evidence="1">
    <location>
        <begin position="227"/>
        <end position="241"/>
    </location>
</feature>
<evidence type="ECO:0000256" key="1">
    <source>
        <dbReference type="SAM" id="MobiDB-lite"/>
    </source>
</evidence>
<dbReference type="InterPro" id="IPR013103">
    <property type="entry name" value="RVT_2"/>
</dbReference>
<feature type="domain" description="GAG-pre-integrase" evidence="3">
    <location>
        <begin position="532"/>
        <end position="587"/>
    </location>
</feature>
<feature type="compositionally biased region" description="Polar residues" evidence="1">
    <location>
        <begin position="216"/>
        <end position="226"/>
    </location>
</feature>
<dbReference type="EMBL" id="BKCJ010000750">
    <property type="protein sequence ID" value="GEU35936.1"/>
    <property type="molecule type" value="Genomic_DNA"/>
</dbReference>
<proteinExistence type="predicted"/>
<organism evidence="4">
    <name type="scientific">Tanacetum cinerariifolium</name>
    <name type="common">Dalmatian daisy</name>
    <name type="synonym">Chrysanthemum cinerariifolium</name>
    <dbReference type="NCBI Taxonomy" id="118510"/>
    <lineage>
        <taxon>Eukaryota</taxon>
        <taxon>Viridiplantae</taxon>
        <taxon>Streptophyta</taxon>
        <taxon>Embryophyta</taxon>
        <taxon>Tracheophyta</taxon>
        <taxon>Spermatophyta</taxon>
        <taxon>Magnoliopsida</taxon>
        <taxon>eudicotyledons</taxon>
        <taxon>Gunneridae</taxon>
        <taxon>Pentapetalae</taxon>
        <taxon>asterids</taxon>
        <taxon>campanulids</taxon>
        <taxon>Asterales</taxon>
        <taxon>Asteraceae</taxon>
        <taxon>Asteroideae</taxon>
        <taxon>Anthemideae</taxon>
        <taxon>Anthemidinae</taxon>
        <taxon>Tanacetum</taxon>
    </lineage>
</organism>
<evidence type="ECO:0000259" key="3">
    <source>
        <dbReference type="Pfam" id="PF13976"/>
    </source>
</evidence>
<comment type="caution">
    <text evidence="4">The sequence shown here is derived from an EMBL/GenBank/DDBJ whole genome shotgun (WGS) entry which is preliminary data.</text>
</comment>
<reference evidence="4" key="1">
    <citation type="journal article" date="2019" name="Sci. Rep.">
        <title>Draft genome of Tanacetum cinerariifolium, the natural source of mosquito coil.</title>
        <authorList>
            <person name="Yamashiro T."/>
            <person name="Shiraishi A."/>
            <person name="Satake H."/>
            <person name="Nakayama K."/>
        </authorList>
    </citation>
    <scope>NUCLEOTIDE SEQUENCE</scope>
</reference>
<dbReference type="Pfam" id="PF13976">
    <property type="entry name" value="gag_pre-integrs"/>
    <property type="match status" value="1"/>
</dbReference>
<sequence>MCDGERFHSAKLTIILPDSEKTLDDAEESRLKMRNKMVQINYGKSNALYETFVPQQEFSVEQTYFSIPSTSNNGSESKEVTSDLLIQKMNSSVKRALFTPIAVKSKNLGANSNWVAKLSTLQSAFVSCDAVHFGNDHFATITRYKDYVQGNLTICHVYYIEGLGHNLFLVGKFGDGDLEVSFRSNTCYVWNLEGDDLLTDLDNLFDPMYEEYYATSSPEVSDNSAANTLDNENTSSSSSNVVEEDEAPQIVSSLAEQVANEPNSSVLNENAHEFVQEDITDFYGNVFYNAPPTPVFEEADSSSTYQDPFNMHEFHQKHRSTDKIWKNKTDAKNTVIQNKSRLVSKGYGQEEGVDFVESFAPVARLEAVIIFVAYAAHKKFPIYQIDVKTAFLNDPLKKEVFVRQPDGFVDPDFPNHVYRLKKALYDLKQAIRAWSVNAPGVSLYGTIGNPRGGLRRTFRFGNDHFAAITRYRDYVQGNFMICHVYYIEGLGHNLFSVENFYDGDLEVSFRSNTCYVWNLEGDDLLTGSCDSNLYTIFISKMAASSPMCLMSKATLTKSWLWHRRLSHLNFSTINHLTSKDLVDGLPKFNAKDEAPDMIIDFINQVQRNLKAQILTIQTDNGNEFKNEKLQAFYAKLEPRINWTNFQDSLEYSQSVPSKTDLDNLFDPLYEEYYATSSPEVSDNSAANTLDNENTSSSLSIVVEEDEAPQIVSSLAEQVANEPNSPVLNENADEFVQKEIADFNGNVFYNAPLTPKNKTDAENTVIRNKSRLVAKGYGQEEGVDFVESFASVARLEAVIIFVSYAAHKKFPIYQIDVKTAFLNDPLKKEVFVRQPDGFVDPDFPNHVYRFKKALYDLKQAIRAWGVALIVTSSSSSGIISKHLLSSTDSFSSSILCLLASPYSSLPAALLELPSSVLSLPFNALSLPFTNSVSIGISASIHFIVLLNNI</sequence>
<name>A0A6L2JG78_TANCI</name>
<gene>
    <name evidence="4" type="ORF">Tci_007914</name>
</gene>
<protein>
    <submittedName>
        <fullName evidence="4">Retrovirus-related Pol polyprotein from transposon TNT 1-94</fullName>
    </submittedName>
</protein>